<dbReference type="InterPro" id="IPR011032">
    <property type="entry name" value="GroES-like_sf"/>
</dbReference>
<comment type="similarity">
    <text evidence="1">Belongs to the GroES chaperonin family.</text>
</comment>
<evidence type="ECO:0000313" key="3">
    <source>
        <dbReference type="EMBL" id="MCK7615284.1"/>
    </source>
</evidence>
<keyword evidence="2" id="KW-0143">Chaperone</keyword>
<dbReference type="SMART" id="SM00883">
    <property type="entry name" value="Cpn10"/>
    <property type="match status" value="1"/>
</dbReference>
<accession>A0ABT0H0T3</accession>
<organism evidence="3 4">
    <name type="scientific">Roseibium sediminicola</name>
    <dbReference type="NCBI Taxonomy" id="2933272"/>
    <lineage>
        <taxon>Bacteria</taxon>
        <taxon>Pseudomonadati</taxon>
        <taxon>Pseudomonadota</taxon>
        <taxon>Alphaproteobacteria</taxon>
        <taxon>Hyphomicrobiales</taxon>
        <taxon>Stappiaceae</taxon>
        <taxon>Roseibium</taxon>
    </lineage>
</organism>
<keyword evidence="4" id="KW-1185">Reference proteome</keyword>
<dbReference type="RefSeq" id="WP_248158474.1">
    <property type="nucleotide sequence ID" value="NZ_JALNMJ010000023.1"/>
</dbReference>
<dbReference type="Pfam" id="PF00166">
    <property type="entry name" value="Cpn10"/>
    <property type="match status" value="1"/>
</dbReference>
<proteinExistence type="inferred from homology"/>
<dbReference type="InterPro" id="IPR020818">
    <property type="entry name" value="Chaperonin_GroES"/>
</dbReference>
<name>A0ABT0H0T3_9HYPH</name>
<dbReference type="EMBL" id="JALNMJ010000023">
    <property type="protein sequence ID" value="MCK7615284.1"/>
    <property type="molecule type" value="Genomic_DNA"/>
</dbReference>
<evidence type="ECO:0000256" key="2">
    <source>
        <dbReference type="ARBA" id="ARBA00023186"/>
    </source>
</evidence>
<evidence type="ECO:0000256" key="1">
    <source>
        <dbReference type="ARBA" id="ARBA00006975"/>
    </source>
</evidence>
<dbReference type="SUPFAM" id="SSF50129">
    <property type="entry name" value="GroES-like"/>
    <property type="match status" value="1"/>
</dbReference>
<reference evidence="3" key="1">
    <citation type="submission" date="2022-04" db="EMBL/GenBank/DDBJ databases">
        <title>Roseibium sp. CAU 1639 isolated from mud.</title>
        <authorList>
            <person name="Kim W."/>
        </authorList>
    </citation>
    <scope>NUCLEOTIDE SEQUENCE</scope>
    <source>
        <strain evidence="3">CAU 1639</strain>
    </source>
</reference>
<dbReference type="InterPro" id="IPR037124">
    <property type="entry name" value="Chaperonin_GroES_sf"/>
</dbReference>
<evidence type="ECO:0000313" key="4">
    <source>
        <dbReference type="Proteomes" id="UP001431221"/>
    </source>
</evidence>
<dbReference type="Proteomes" id="UP001431221">
    <property type="component" value="Unassembled WGS sequence"/>
</dbReference>
<sequence>MDLANASPKQLRSLADDIAAKDDEKLADFVGSLEALLAHSVLDEGPFEDEIFVLGRNLSTFGVLRKVGAQRIGNALSRIGQDVLDVFFEGVQDDFAAEIQREIEISKSVAQTADLYSIENEAEPFVAYVENVLPGVESNWVVEPVKTLIFRTDGTAQVASSVGYLPRPKHVDTSAAAVWHVISDVQAKSENFVPIDVKAGDRVLLGKWSGAMVNIDGNDLLIVKEADFLGTTSTPTDLLKKS</sequence>
<dbReference type="Gene3D" id="2.30.33.40">
    <property type="entry name" value="GroES chaperonin"/>
    <property type="match status" value="1"/>
</dbReference>
<protein>
    <submittedName>
        <fullName evidence="3">Uncharacterized protein</fullName>
    </submittedName>
</protein>
<gene>
    <name evidence="3" type="ORF">M0H32_24215</name>
</gene>
<comment type="caution">
    <text evidence="3">The sequence shown here is derived from an EMBL/GenBank/DDBJ whole genome shotgun (WGS) entry which is preliminary data.</text>
</comment>
<dbReference type="CDD" id="cd00320">
    <property type="entry name" value="cpn10"/>
    <property type="match status" value="1"/>
</dbReference>